<keyword evidence="4" id="KW-0808">Transferase</keyword>
<dbReference type="PANTHER" id="PTHR48043">
    <property type="entry name" value="EG:EG0003.4 PROTEIN-RELATED"/>
    <property type="match status" value="1"/>
</dbReference>
<dbReference type="Pfam" id="PF00201">
    <property type="entry name" value="UDPGT"/>
    <property type="match status" value="1"/>
</dbReference>
<evidence type="ECO:0000256" key="3">
    <source>
        <dbReference type="ARBA" id="ARBA00022676"/>
    </source>
</evidence>
<dbReference type="AlphaFoldDB" id="A0ABD2J2Q5"/>
<evidence type="ECO:0000256" key="5">
    <source>
        <dbReference type="ARBA" id="ARBA00047475"/>
    </source>
</evidence>
<dbReference type="SUPFAM" id="SSF53756">
    <property type="entry name" value="UDP-Glycosyltransferase/glycogen phosphorylase"/>
    <property type="match status" value="1"/>
</dbReference>
<evidence type="ECO:0000256" key="4">
    <source>
        <dbReference type="ARBA" id="ARBA00022679"/>
    </source>
</evidence>
<accession>A0ABD2J2Q5</accession>
<organism evidence="6 7">
    <name type="scientific">Heterodera schachtii</name>
    <name type="common">Sugarbeet cyst nematode worm</name>
    <name type="synonym">Tylenchus schachtii</name>
    <dbReference type="NCBI Taxonomy" id="97005"/>
    <lineage>
        <taxon>Eukaryota</taxon>
        <taxon>Metazoa</taxon>
        <taxon>Ecdysozoa</taxon>
        <taxon>Nematoda</taxon>
        <taxon>Chromadorea</taxon>
        <taxon>Rhabditida</taxon>
        <taxon>Tylenchina</taxon>
        <taxon>Tylenchomorpha</taxon>
        <taxon>Tylenchoidea</taxon>
        <taxon>Heteroderidae</taxon>
        <taxon>Heteroderinae</taxon>
        <taxon>Heterodera</taxon>
    </lineage>
</organism>
<comment type="caution">
    <text evidence="6">The sequence shown here is derived from an EMBL/GenBank/DDBJ whole genome shotgun (WGS) entry which is preliminary data.</text>
</comment>
<keyword evidence="7" id="KW-1185">Reference proteome</keyword>
<proteinExistence type="inferred from homology"/>
<protein>
    <recommendedName>
        <fullName evidence="2">glucuronosyltransferase</fullName>
        <ecNumber evidence="2">2.4.1.17</ecNumber>
    </recommendedName>
</protein>
<dbReference type="Proteomes" id="UP001620645">
    <property type="component" value="Unassembled WGS sequence"/>
</dbReference>
<dbReference type="InterPro" id="IPR002213">
    <property type="entry name" value="UDP_glucos_trans"/>
</dbReference>
<gene>
    <name evidence="6" type="ORF">niasHS_009708</name>
</gene>
<dbReference type="Gene3D" id="3.40.50.2000">
    <property type="entry name" value="Glycogen Phosphorylase B"/>
    <property type="match status" value="1"/>
</dbReference>
<evidence type="ECO:0000256" key="2">
    <source>
        <dbReference type="ARBA" id="ARBA00012544"/>
    </source>
</evidence>
<evidence type="ECO:0000256" key="1">
    <source>
        <dbReference type="ARBA" id="ARBA00009995"/>
    </source>
</evidence>
<dbReference type="EMBL" id="JBICCN010000238">
    <property type="protein sequence ID" value="KAL3084220.1"/>
    <property type="molecule type" value="Genomic_DNA"/>
</dbReference>
<name>A0ABD2J2Q5_HETSC</name>
<comment type="catalytic activity">
    <reaction evidence="5">
        <text>glucuronate acceptor + UDP-alpha-D-glucuronate = acceptor beta-D-glucuronoside + UDP + H(+)</text>
        <dbReference type="Rhea" id="RHEA:21032"/>
        <dbReference type="ChEBI" id="CHEBI:15378"/>
        <dbReference type="ChEBI" id="CHEBI:58052"/>
        <dbReference type="ChEBI" id="CHEBI:58223"/>
        <dbReference type="ChEBI" id="CHEBI:132367"/>
        <dbReference type="ChEBI" id="CHEBI:132368"/>
        <dbReference type="EC" id="2.4.1.17"/>
    </reaction>
</comment>
<dbReference type="GO" id="GO:0015020">
    <property type="term" value="F:glucuronosyltransferase activity"/>
    <property type="evidence" value="ECO:0007669"/>
    <property type="project" value="UniProtKB-EC"/>
</dbReference>
<keyword evidence="3" id="KW-0328">Glycosyltransferase</keyword>
<evidence type="ECO:0000313" key="7">
    <source>
        <dbReference type="Proteomes" id="UP001620645"/>
    </source>
</evidence>
<dbReference type="PANTHER" id="PTHR48043:SF145">
    <property type="entry name" value="FI06409P-RELATED"/>
    <property type="match status" value="1"/>
</dbReference>
<evidence type="ECO:0000313" key="6">
    <source>
        <dbReference type="EMBL" id="KAL3084220.1"/>
    </source>
</evidence>
<dbReference type="EC" id="2.4.1.17" evidence="2"/>
<dbReference type="InterPro" id="IPR050271">
    <property type="entry name" value="UDP-glycosyltransferase"/>
</dbReference>
<comment type="similarity">
    <text evidence="1">Belongs to the UDP-glycosyltransferase family.</text>
</comment>
<sequence length="112" mass="12321">MDQKSLLMHPKMRAFVSHCGFNSVNEAVQFGVPILAIPLLGDQLYNAIMARVKGIAVQLDVGQLNGDGAELRFNSFWSQGKADPMGGICGRIPRLERVEFAMGRRARHIGLL</sequence>
<reference evidence="6 7" key="1">
    <citation type="submission" date="2024-10" db="EMBL/GenBank/DDBJ databases">
        <authorList>
            <person name="Kim D."/>
        </authorList>
    </citation>
    <scope>NUCLEOTIDE SEQUENCE [LARGE SCALE GENOMIC DNA]</scope>
    <source>
        <strain evidence="6">Taebaek</strain>
    </source>
</reference>